<accession>A0A2J8WKA4</accession>
<feature type="region of interest" description="Disordered" evidence="1">
    <location>
        <begin position="1"/>
        <end position="30"/>
    </location>
</feature>
<name>A0A2J8WKA4_PONAB</name>
<dbReference type="AlphaFoldDB" id="A0A2J8WKA4"/>
<protein>
    <submittedName>
        <fullName evidence="2">ABCB1 isoform 3</fullName>
    </submittedName>
</protein>
<organism evidence="2">
    <name type="scientific">Pongo abelii</name>
    <name type="common">Sumatran orangutan</name>
    <name type="synonym">Pongo pygmaeus abelii</name>
    <dbReference type="NCBI Taxonomy" id="9601"/>
    <lineage>
        <taxon>Eukaryota</taxon>
        <taxon>Metazoa</taxon>
        <taxon>Chordata</taxon>
        <taxon>Craniata</taxon>
        <taxon>Vertebrata</taxon>
        <taxon>Euteleostomi</taxon>
        <taxon>Mammalia</taxon>
        <taxon>Eutheria</taxon>
        <taxon>Euarchontoglires</taxon>
        <taxon>Primates</taxon>
        <taxon>Haplorrhini</taxon>
        <taxon>Catarrhini</taxon>
        <taxon>Hominidae</taxon>
        <taxon>Pongo</taxon>
    </lineage>
</organism>
<proteinExistence type="predicted"/>
<evidence type="ECO:0000256" key="1">
    <source>
        <dbReference type="SAM" id="MobiDB-lite"/>
    </source>
</evidence>
<feature type="non-terminal residue" evidence="2">
    <location>
        <position position="48"/>
    </location>
</feature>
<sequence length="48" mass="5686">MDLEGDRNGGAEKKNFFKLNNKSEKDKKEKKPTVSVFSMFRYSNWLDK</sequence>
<evidence type="ECO:0000313" key="2">
    <source>
        <dbReference type="EMBL" id="PNJ70211.1"/>
    </source>
</evidence>
<dbReference type="EMBL" id="NDHI03003387">
    <property type="protein sequence ID" value="PNJ70211.1"/>
    <property type="molecule type" value="Genomic_DNA"/>
</dbReference>
<reference evidence="2" key="1">
    <citation type="submission" date="2017-12" db="EMBL/GenBank/DDBJ databases">
        <title>High-resolution comparative analysis of great ape genomes.</title>
        <authorList>
            <person name="Pollen A."/>
            <person name="Hastie A."/>
            <person name="Hormozdiari F."/>
            <person name="Dougherty M."/>
            <person name="Liu R."/>
            <person name="Chaisson M."/>
            <person name="Hoppe E."/>
            <person name="Hill C."/>
            <person name="Pang A."/>
            <person name="Hillier L."/>
            <person name="Baker C."/>
            <person name="Armstrong J."/>
            <person name="Shendure J."/>
            <person name="Paten B."/>
            <person name="Wilson R."/>
            <person name="Chao H."/>
            <person name="Schneider V."/>
            <person name="Ventura M."/>
            <person name="Kronenberg Z."/>
            <person name="Murali S."/>
            <person name="Gordon D."/>
            <person name="Cantsilieris S."/>
            <person name="Munson K."/>
            <person name="Nelson B."/>
            <person name="Raja A."/>
            <person name="Underwood J."/>
            <person name="Diekhans M."/>
            <person name="Fiddes I."/>
            <person name="Haussler D."/>
            <person name="Eichler E."/>
        </authorList>
    </citation>
    <scope>NUCLEOTIDE SEQUENCE [LARGE SCALE GENOMIC DNA]</scope>
    <source>
        <strain evidence="2">Susie</strain>
    </source>
</reference>
<gene>
    <name evidence="2" type="ORF">CR201_G0010144</name>
</gene>
<comment type="caution">
    <text evidence="2">The sequence shown here is derived from an EMBL/GenBank/DDBJ whole genome shotgun (WGS) entry which is preliminary data.</text>
</comment>